<evidence type="ECO:0000256" key="4">
    <source>
        <dbReference type="ARBA" id="ARBA00022679"/>
    </source>
</evidence>
<dbReference type="GO" id="GO:0005886">
    <property type="term" value="C:plasma membrane"/>
    <property type="evidence" value="ECO:0007669"/>
    <property type="project" value="UniProtKB-SubCell"/>
</dbReference>
<dbReference type="InterPro" id="IPR026461">
    <property type="entry name" value="Trfase_2_rSAM/seldom_assoc"/>
</dbReference>
<dbReference type="GO" id="GO:0016757">
    <property type="term" value="F:glycosyltransferase activity"/>
    <property type="evidence" value="ECO:0007669"/>
    <property type="project" value="UniProtKB-KW"/>
</dbReference>
<dbReference type="RefSeq" id="WP_143895803.1">
    <property type="nucleotide sequence ID" value="NZ_CP041666.1"/>
</dbReference>
<keyword evidence="5" id="KW-0125">Carotenoid biosynthesis</keyword>
<keyword evidence="6" id="KW-0472">Membrane</keyword>
<dbReference type="AlphaFoldDB" id="A0A516KIX4"/>
<evidence type="ECO:0000256" key="8">
    <source>
        <dbReference type="ARBA" id="ARBA00037904"/>
    </source>
</evidence>
<keyword evidence="2" id="KW-1003">Cell membrane</keyword>
<sequence>MLGCLSVIIPVWNEIDHLRPLLETLSKHKQIEIIIADGGSTDGTAELASEYGQVVSSKRGRASQMNKGAEAATGKILWFLHADSKIEDHMAQSICFTMEDSNILGGGFSIQFDDSSFLLKMIAVGSNIRARFFHIYFGDQAFFVRKSVFDEMGGFPKVSLMEDWLISKKMKKRGKLQHLRGPIYASARRFKKNGIIRTFVTMQLIKILFVLGVSTATLERVYQRERL</sequence>
<dbReference type="EMBL" id="CP041666">
    <property type="protein sequence ID" value="QDP41348.1"/>
    <property type="molecule type" value="Genomic_DNA"/>
</dbReference>
<evidence type="ECO:0000256" key="2">
    <source>
        <dbReference type="ARBA" id="ARBA00022475"/>
    </source>
</evidence>
<keyword evidence="3" id="KW-0328">Glycosyltransferase</keyword>
<dbReference type="PANTHER" id="PTHR43646:SF2">
    <property type="entry name" value="GLYCOSYLTRANSFERASE 2-LIKE DOMAIN-CONTAINING PROTEIN"/>
    <property type="match status" value="1"/>
</dbReference>
<comment type="similarity">
    <text evidence="9">Belongs to the glycosyltransferase 2 family. CrtQ subfamily.</text>
</comment>
<evidence type="ECO:0000256" key="6">
    <source>
        <dbReference type="ARBA" id="ARBA00023136"/>
    </source>
</evidence>
<comment type="pathway">
    <text evidence="8">Carotenoid biosynthesis; staphyloxanthin biosynthesis; staphyloxanthin from farnesyl diphosphate: step 4/5.</text>
</comment>
<evidence type="ECO:0000313" key="12">
    <source>
        <dbReference type="EMBL" id="QDP41348.1"/>
    </source>
</evidence>
<evidence type="ECO:0000313" key="13">
    <source>
        <dbReference type="Proteomes" id="UP000315215"/>
    </source>
</evidence>
<evidence type="ECO:0000256" key="10">
    <source>
        <dbReference type="ARBA" id="ARBA00040345"/>
    </source>
</evidence>
<proteinExistence type="inferred from homology"/>
<comment type="function">
    <text evidence="7">Catalyzes the glycosylation of 4,4'-diaponeurosporenoate, i.e. the esterification of glucose at the C1'' position with the carboxyl group of 4,4'-diaponeurosporenic acid, to form glycosyl-4,4'-diaponeurosporenoate. This is a step in the biosynthesis of staphyloxanthin, an orange pigment present in most staphylococci strains.</text>
</comment>
<evidence type="ECO:0000259" key="11">
    <source>
        <dbReference type="Pfam" id="PF00535"/>
    </source>
</evidence>
<name>A0A516KIX4_9BACI</name>
<accession>A0A516KIX4</accession>
<reference evidence="12 13" key="1">
    <citation type="submission" date="2019-07" db="EMBL/GenBank/DDBJ databases">
        <authorList>
            <person name="Li J."/>
        </authorList>
    </citation>
    <scope>NUCLEOTIDE SEQUENCE [LARGE SCALE GENOMIC DNA]</scope>
    <source>
        <strain evidence="12 13">TKL69</strain>
    </source>
</reference>
<dbReference type="NCBIfam" id="TIGR04283">
    <property type="entry name" value="glyco_like_mftF"/>
    <property type="match status" value="1"/>
</dbReference>
<protein>
    <recommendedName>
        <fullName evidence="10">4,4'-diaponeurosporenoate glycosyltransferase</fullName>
    </recommendedName>
</protein>
<feature type="domain" description="Glycosyltransferase 2-like" evidence="11">
    <location>
        <begin position="6"/>
        <end position="121"/>
    </location>
</feature>
<dbReference type="KEGG" id="aqt:FN924_14845"/>
<organism evidence="12 13">
    <name type="scientific">Radiobacillus deserti</name>
    <dbReference type="NCBI Taxonomy" id="2594883"/>
    <lineage>
        <taxon>Bacteria</taxon>
        <taxon>Bacillati</taxon>
        <taxon>Bacillota</taxon>
        <taxon>Bacilli</taxon>
        <taxon>Bacillales</taxon>
        <taxon>Bacillaceae</taxon>
        <taxon>Radiobacillus</taxon>
    </lineage>
</organism>
<comment type="subcellular location">
    <subcellularLocation>
        <location evidence="1">Cell membrane</location>
    </subcellularLocation>
</comment>
<dbReference type="OrthoDB" id="2902148at2"/>
<evidence type="ECO:0000256" key="7">
    <source>
        <dbReference type="ARBA" id="ARBA00037281"/>
    </source>
</evidence>
<evidence type="ECO:0000256" key="5">
    <source>
        <dbReference type="ARBA" id="ARBA00022746"/>
    </source>
</evidence>
<keyword evidence="4 12" id="KW-0808">Transferase</keyword>
<dbReference type="PANTHER" id="PTHR43646">
    <property type="entry name" value="GLYCOSYLTRANSFERASE"/>
    <property type="match status" value="1"/>
</dbReference>
<dbReference type="Pfam" id="PF00535">
    <property type="entry name" value="Glycos_transf_2"/>
    <property type="match status" value="1"/>
</dbReference>
<dbReference type="Gene3D" id="3.90.550.10">
    <property type="entry name" value="Spore Coat Polysaccharide Biosynthesis Protein SpsA, Chain A"/>
    <property type="match status" value="1"/>
</dbReference>
<dbReference type="InterPro" id="IPR029044">
    <property type="entry name" value="Nucleotide-diphossugar_trans"/>
</dbReference>
<dbReference type="GO" id="GO:0016117">
    <property type="term" value="P:carotenoid biosynthetic process"/>
    <property type="evidence" value="ECO:0007669"/>
    <property type="project" value="UniProtKB-KW"/>
</dbReference>
<dbReference type="Proteomes" id="UP000315215">
    <property type="component" value="Chromosome"/>
</dbReference>
<evidence type="ECO:0000256" key="3">
    <source>
        <dbReference type="ARBA" id="ARBA00022676"/>
    </source>
</evidence>
<dbReference type="SUPFAM" id="SSF53448">
    <property type="entry name" value="Nucleotide-diphospho-sugar transferases"/>
    <property type="match status" value="1"/>
</dbReference>
<keyword evidence="13" id="KW-1185">Reference proteome</keyword>
<dbReference type="CDD" id="cd02522">
    <property type="entry name" value="GT_2_like_a"/>
    <property type="match status" value="1"/>
</dbReference>
<dbReference type="InterPro" id="IPR001173">
    <property type="entry name" value="Glyco_trans_2-like"/>
</dbReference>
<evidence type="ECO:0000256" key="9">
    <source>
        <dbReference type="ARBA" id="ARBA00038120"/>
    </source>
</evidence>
<evidence type="ECO:0000256" key="1">
    <source>
        <dbReference type="ARBA" id="ARBA00004236"/>
    </source>
</evidence>
<gene>
    <name evidence="12" type="ORF">FN924_14845</name>
</gene>